<dbReference type="RefSeq" id="XP_033443707.1">
    <property type="nucleotide sequence ID" value="XM_033597124.1"/>
</dbReference>
<evidence type="ECO:0000313" key="11">
    <source>
        <dbReference type="EMBL" id="KAF1923454.1"/>
    </source>
</evidence>
<name>A0A6A5R8Z1_9PLEO</name>
<keyword evidence="3 8" id="KW-0349">Heme</keyword>
<dbReference type="AlphaFoldDB" id="A0A6A5R8Z1"/>
<dbReference type="GO" id="GO:0004497">
    <property type="term" value="F:monooxygenase activity"/>
    <property type="evidence" value="ECO:0007669"/>
    <property type="project" value="UniProtKB-KW"/>
</dbReference>
<reference evidence="11" key="1">
    <citation type="journal article" date="2020" name="Stud. Mycol.">
        <title>101 Dothideomycetes genomes: a test case for predicting lifestyles and emergence of pathogens.</title>
        <authorList>
            <person name="Haridas S."/>
            <person name="Albert R."/>
            <person name="Binder M."/>
            <person name="Bloem J."/>
            <person name="Labutti K."/>
            <person name="Salamov A."/>
            <person name="Andreopoulos B."/>
            <person name="Baker S."/>
            <person name="Barry K."/>
            <person name="Bills G."/>
            <person name="Bluhm B."/>
            <person name="Cannon C."/>
            <person name="Castanera R."/>
            <person name="Culley D."/>
            <person name="Daum C."/>
            <person name="Ezra D."/>
            <person name="Gonzalez J."/>
            <person name="Henrissat B."/>
            <person name="Kuo A."/>
            <person name="Liang C."/>
            <person name="Lipzen A."/>
            <person name="Lutzoni F."/>
            <person name="Magnuson J."/>
            <person name="Mondo S."/>
            <person name="Nolan M."/>
            <person name="Ohm R."/>
            <person name="Pangilinan J."/>
            <person name="Park H.-J."/>
            <person name="Ramirez L."/>
            <person name="Alfaro M."/>
            <person name="Sun H."/>
            <person name="Tritt A."/>
            <person name="Yoshinaga Y."/>
            <person name="Zwiers L.-H."/>
            <person name="Turgeon B."/>
            <person name="Goodwin S."/>
            <person name="Spatafora J."/>
            <person name="Crous P."/>
            <person name="Grigoriev I."/>
        </authorList>
    </citation>
    <scope>NUCLEOTIDE SEQUENCE</scope>
    <source>
        <strain evidence="11">CBS 183.55</strain>
    </source>
</reference>
<gene>
    <name evidence="11" type="ORF">M421DRAFT_75412</name>
</gene>
<keyword evidence="10" id="KW-1133">Transmembrane helix</keyword>
<dbReference type="SUPFAM" id="SSF48264">
    <property type="entry name" value="Cytochrome P450"/>
    <property type="match status" value="1"/>
</dbReference>
<dbReference type="InterPro" id="IPR002401">
    <property type="entry name" value="Cyt_P450_E_grp-I"/>
</dbReference>
<keyword evidence="10" id="KW-0812">Transmembrane</keyword>
<dbReference type="PRINTS" id="PR00463">
    <property type="entry name" value="EP450I"/>
</dbReference>
<dbReference type="InterPro" id="IPR001128">
    <property type="entry name" value="Cyt_P450"/>
</dbReference>
<comment type="cofactor">
    <cofactor evidence="1 8">
        <name>heme</name>
        <dbReference type="ChEBI" id="CHEBI:30413"/>
    </cofactor>
</comment>
<evidence type="ECO:0000256" key="5">
    <source>
        <dbReference type="ARBA" id="ARBA00023002"/>
    </source>
</evidence>
<keyword evidence="7 9" id="KW-0503">Monooxygenase</keyword>
<dbReference type="GeneID" id="54354791"/>
<dbReference type="Proteomes" id="UP000800082">
    <property type="component" value="Unassembled WGS sequence"/>
</dbReference>
<proteinExistence type="inferred from homology"/>
<evidence type="ECO:0000256" key="9">
    <source>
        <dbReference type="RuleBase" id="RU000461"/>
    </source>
</evidence>
<accession>A0A6A5R8Z1</accession>
<dbReference type="InterPro" id="IPR036396">
    <property type="entry name" value="Cyt_P450_sf"/>
</dbReference>
<organism evidence="11 12">
    <name type="scientific">Didymella exigua CBS 183.55</name>
    <dbReference type="NCBI Taxonomy" id="1150837"/>
    <lineage>
        <taxon>Eukaryota</taxon>
        <taxon>Fungi</taxon>
        <taxon>Dikarya</taxon>
        <taxon>Ascomycota</taxon>
        <taxon>Pezizomycotina</taxon>
        <taxon>Dothideomycetes</taxon>
        <taxon>Pleosporomycetidae</taxon>
        <taxon>Pleosporales</taxon>
        <taxon>Pleosporineae</taxon>
        <taxon>Didymellaceae</taxon>
        <taxon>Didymella</taxon>
    </lineage>
</organism>
<dbReference type="Gene3D" id="1.10.630.10">
    <property type="entry name" value="Cytochrome P450"/>
    <property type="match status" value="1"/>
</dbReference>
<keyword evidence="6 8" id="KW-0408">Iron</keyword>
<dbReference type="PRINTS" id="PR00385">
    <property type="entry name" value="P450"/>
</dbReference>
<protein>
    <submittedName>
        <fullName evidence="11">Cytochrome P450</fullName>
    </submittedName>
</protein>
<evidence type="ECO:0000256" key="2">
    <source>
        <dbReference type="ARBA" id="ARBA00010617"/>
    </source>
</evidence>
<evidence type="ECO:0000256" key="8">
    <source>
        <dbReference type="PIRSR" id="PIRSR602401-1"/>
    </source>
</evidence>
<dbReference type="PANTHER" id="PTHR24305">
    <property type="entry name" value="CYTOCHROME P450"/>
    <property type="match status" value="1"/>
</dbReference>
<keyword evidence="12" id="KW-1185">Reference proteome</keyword>
<dbReference type="GO" id="GO:0020037">
    <property type="term" value="F:heme binding"/>
    <property type="evidence" value="ECO:0007669"/>
    <property type="project" value="InterPro"/>
</dbReference>
<dbReference type="PROSITE" id="PS00086">
    <property type="entry name" value="CYTOCHROME_P450"/>
    <property type="match status" value="1"/>
</dbReference>
<evidence type="ECO:0000256" key="1">
    <source>
        <dbReference type="ARBA" id="ARBA00001971"/>
    </source>
</evidence>
<keyword evidence="5 9" id="KW-0560">Oxidoreductase</keyword>
<dbReference type="GO" id="GO:0005506">
    <property type="term" value="F:iron ion binding"/>
    <property type="evidence" value="ECO:0007669"/>
    <property type="project" value="InterPro"/>
</dbReference>
<sequence length="517" mass="58828">MAVAIQSVVTKVSVIDLVSVRGIALAFGFLVTFKILRSVVRVVYNVFFHPLSKYPGPKLWAAFDVACMVARIGGNVDSQISEEHRKHGEVVRIGVDELSFISPSAWKDIYGHGHAELRKHFPPNVMDPNQIIAANSSNHFRMRRAMLPAFSEKALAQQERLIRVYIDLLMQRLSECAQSGKPADMARWYNLTTFDLIADLSFGKSLDGLETGESNAWIEKIDKMLRFMPVLMLVMSFPLLETLFNLVLGNKIQQSRTEHHNYAASLAMSRIQGKEQADRGDFMDFMLRSRGEEHELTDEELVHNADLFMLAGSETTATVLLGVTYYLLKNPDTYKKVSEEVRTAFTRAEDINFKNATARLPYMLACLNEAMRIFPAIPLVLPRVTNEGSPTPIAGHLIPGDTRVGVHQLAAYHSPLNFLDPQAFHPERWLPEEYNEPCSPFHNDRRGVHKPFSYGRRDCIGRNLAFLEMRLIIALLLWNFDLELDEGMQQWHVQKIFGLWQKPPLRVHLKQRTIGSE</sequence>
<dbReference type="Pfam" id="PF00067">
    <property type="entry name" value="p450"/>
    <property type="match status" value="1"/>
</dbReference>
<comment type="similarity">
    <text evidence="2 9">Belongs to the cytochrome P450 family.</text>
</comment>
<dbReference type="CDD" id="cd11058">
    <property type="entry name" value="CYP60B-like"/>
    <property type="match status" value="1"/>
</dbReference>
<dbReference type="GO" id="GO:0016705">
    <property type="term" value="F:oxidoreductase activity, acting on paired donors, with incorporation or reduction of molecular oxygen"/>
    <property type="evidence" value="ECO:0007669"/>
    <property type="project" value="InterPro"/>
</dbReference>
<keyword evidence="10" id="KW-0472">Membrane</keyword>
<evidence type="ECO:0000256" key="3">
    <source>
        <dbReference type="ARBA" id="ARBA00022617"/>
    </source>
</evidence>
<keyword evidence="4 8" id="KW-0479">Metal-binding</keyword>
<evidence type="ECO:0000256" key="4">
    <source>
        <dbReference type="ARBA" id="ARBA00022723"/>
    </source>
</evidence>
<dbReference type="InterPro" id="IPR017972">
    <property type="entry name" value="Cyt_P450_CS"/>
</dbReference>
<evidence type="ECO:0000256" key="7">
    <source>
        <dbReference type="ARBA" id="ARBA00023033"/>
    </source>
</evidence>
<evidence type="ECO:0000256" key="10">
    <source>
        <dbReference type="SAM" id="Phobius"/>
    </source>
</evidence>
<dbReference type="OrthoDB" id="1470350at2759"/>
<dbReference type="InterPro" id="IPR050121">
    <property type="entry name" value="Cytochrome_P450_monoxygenase"/>
</dbReference>
<feature type="binding site" description="axial binding residue" evidence="8">
    <location>
        <position position="459"/>
    </location>
    <ligand>
        <name>heme</name>
        <dbReference type="ChEBI" id="CHEBI:30413"/>
    </ligand>
    <ligandPart>
        <name>Fe</name>
        <dbReference type="ChEBI" id="CHEBI:18248"/>
    </ligandPart>
</feature>
<feature type="transmembrane region" description="Helical" evidence="10">
    <location>
        <begin position="12"/>
        <end position="33"/>
    </location>
</feature>
<evidence type="ECO:0000256" key="6">
    <source>
        <dbReference type="ARBA" id="ARBA00023004"/>
    </source>
</evidence>
<dbReference type="EMBL" id="ML979005">
    <property type="protein sequence ID" value="KAF1923454.1"/>
    <property type="molecule type" value="Genomic_DNA"/>
</dbReference>
<evidence type="ECO:0000313" key="12">
    <source>
        <dbReference type="Proteomes" id="UP000800082"/>
    </source>
</evidence>
<dbReference type="PANTHER" id="PTHR24305:SF230">
    <property type="entry name" value="P450, PUTATIVE (EUROFUNG)-RELATED"/>
    <property type="match status" value="1"/>
</dbReference>